<accession>A0A1E1JZY5</accession>
<dbReference type="STRING" id="914237.A0A1E1JZY5"/>
<dbReference type="InterPro" id="IPR020843">
    <property type="entry name" value="ER"/>
</dbReference>
<comment type="caution">
    <text evidence="3">The sequence shown here is derived from an EMBL/GenBank/DDBJ whole genome shotgun (WGS) entry which is preliminary data.</text>
</comment>
<dbReference type="CDD" id="cd08267">
    <property type="entry name" value="MDR1"/>
    <property type="match status" value="1"/>
</dbReference>
<name>A0A1E1JZY5_9HELO</name>
<feature type="region of interest" description="Disordered" evidence="1">
    <location>
        <begin position="1"/>
        <end position="28"/>
    </location>
</feature>
<organism evidence="3 4">
    <name type="scientific">Rhynchosporium graminicola</name>
    <dbReference type="NCBI Taxonomy" id="2792576"/>
    <lineage>
        <taxon>Eukaryota</taxon>
        <taxon>Fungi</taxon>
        <taxon>Dikarya</taxon>
        <taxon>Ascomycota</taxon>
        <taxon>Pezizomycotina</taxon>
        <taxon>Leotiomycetes</taxon>
        <taxon>Helotiales</taxon>
        <taxon>Ploettnerulaceae</taxon>
        <taxon>Rhynchosporium</taxon>
    </lineage>
</organism>
<reference evidence="4" key="1">
    <citation type="submission" date="2016-03" db="EMBL/GenBank/DDBJ databases">
        <authorList>
            <person name="Ploux O."/>
        </authorList>
    </citation>
    <scope>NUCLEOTIDE SEQUENCE [LARGE SCALE GENOMIC DNA]</scope>
    <source>
        <strain evidence="4">UK7</strain>
    </source>
</reference>
<evidence type="ECO:0000313" key="4">
    <source>
        <dbReference type="Proteomes" id="UP000178129"/>
    </source>
</evidence>
<dbReference type="SUPFAM" id="SSF50129">
    <property type="entry name" value="GroES-like"/>
    <property type="match status" value="1"/>
</dbReference>
<dbReference type="Gene3D" id="3.90.180.10">
    <property type="entry name" value="Medium-chain alcohol dehydrogenases, catalytic domain"/>
    <property type="match status" value="1"/>
</dbReference>
<dbReference type="SUPFAM" id="SSF51735">
    <property type="entry name" value="NAD(P)-binding Rossmann-fold domains"/>
    <property type="match status" value="1"/>
</dbReference>
<dbReference type="Gene3D" id="3.40.50.720">
    <property type="entry name" value="NAD(P)-binding Rossmann-like Domain"/>
    <property type="match status" value="1"/>
</dbReference>
<feature type="compositionally biased region" description="Polar residues" evidence="1">
    <location>
        <begin position="1"/>
        <end position="18"/>
    </location>
</feature>
<dbReference type="EMBL" id="FJUW01000004">
    <property type="protein sequence ID" value="CZS91200.1"/>
    <property type="molecule type" value="Genomic_DNA"/>
</dbReference>
<dbReference type="Proteomes" id="UP000178129">
    <property type="component" value="Unassembled WGS sequence"/>
</dbReference>
<dbReference type="AlphaFoldDB" id="A0A1E1JZY5"/>
<dbReference type="InterPro" id="IPR011032">
    <property type="entry name" value="GroES-like_sf"/>
</dbReference>
<dbReference type="PANTHER" id="PTHR11695:SF294">
    <property type="entry name" value="RETICULON-4-INTERACTING PROTEIN 1, MITOCHONDRIAL"/>
    <property type="match status" value="1"/>
</dbReference>
<dbReference type="InterPro" id="IPR013154">
    <property type="entry name" value="ADH-like_N"/>
</dbReference>
<sequence>MRSAQWTTSPIESTLHPNPSTPIPSNASSLPNNSSLIKVSYASLNSVDLKASESFIFRLPIVGSKAPHIPSCDFSGTVISTNNLPHLKPGDRVVGFTSIPKFGTLADYVVVEGSENIALLPDSVSLKDAATLTVAGQTAFQCIAPYVSKGDHVVIHSASGGTGHFGIQIAKLLGCTVTAICSAVNTSFCKTLGADHVIDYNLGPVCEQFRKSGRQYDLIVDNVAVGGPIYAQAHHYLKPAGIYVTIAAGPDWGTVSGIFKTLLVPASLGGGRRKSVLLGHRADRMELEKLVAWVGEGKIKPEIERVYGLGDAGEAFRRLRSGRTRGKSVINVEQD</sequence>
<dbReference type="GO" id="GO:0005739">
    <property type="term" value="C:mitochondrion"/>
    <property type="evidence" value="ECO:0007669"/>
    <property type="project" value="TreeGrafter"/>
</dbReference>
<dbReference type="PANTHER" id="PTHR11695">
    <property type="entry name" value="ALCOHOL DEHYDROGENASE RELATED"/>
    <property type="match status" value="1"/>
</dbReference>
<evidence type="ECO:0000313" key="3">
    <source>
        <dbReference type="EMBL" id="CZS91200.1"/>
    </source>
</evidence>
<protein>
    <submittedName>
        <fullName evidence="3">Related to zinc alcohol dehydrogenase</fullName>
    </submittedName>
</protein>
<dbReference type="Pfam" id="PF08240">
    <property type="entry name" value="ADH_N"/>
    <property type="match status" value="1"/>
</dbReference>
<proteinExistence type="predicted"/>
<dbReference type="Pfam" id="PF13602">
    <property type="entry name" value="ADH_zinc_N_2"/>
    <property type="match status" value="1"/>
</dbReference>
<dbReference type="GO" id="GO:0016491">
    <property type="term" value="F:oxidoreductase activity"/>
    <property type="evidence" value="ECO:0007669"/>
    <property type="project" value="InterPro"/>
</dbReference>
<dbReference type="SMART" id="SM00829">
    <property type="entry name" value="PKS_ER"/>
    <property type="match status" value="1"/>
</dbReference>
<evidence type="ECO:0000256" key="1">
    <source>
        <dbReference type="SAM" id="MobiDB-lite"/>
    </source>
</evidence>
<feature type="domain" description="Enoyl reductase (ER)" evidence="2">
    <location>
        <begin position="12"/>
        <end position="330"/>
    </location>
</feature>
<evidence type="ECO:0000259" key="2">
    <source>
        <dbReference type="SMART" id="SM00829"/>
    </source>
</evidence>
<dbReference type="InParanoid" id="A0A1E1JZY5"/>
<gene>
    <name evidence="3" type="ORF">RCO7_01489</name>
</gene>
<dbReference type="InterPro" id="IPR050700">
    <property type="entry name" value="YIM1/Zinc_Alcohol_DH_Fams"/>
</dbReference>
<keyword evidence="4" id="KW-1185">Reference proteome</keyword>
<dbReference type="InterPro" id="IPR036291">
    <property type="entry name" value="NAD(P)-bd_dom_sf"/>
</dbReference>